<dbReference type="RefSeq" id="WP_328014856.1">
    <property type="nucleotide sequence ID" value="NZ_JARTFS010000002.1"/>
</dbReference>
<sequence length="141" mass="15947">MNFGSMSIQDILWRLCWAFFVGGSAHFLRYTHQCQQVKITEAVRASASGGFAGVLAVSIFNSDGNPFEIFAISATTGISGIAWVLAKSDISPEREKELLNKNKSDFTSLKELRSRDINDVRKNRELIQELERMKEELEKMK</sequence>
<protein>
    <recommendedName>
        <fullName evidence="4">Transmembrane protein</fullName>
    </recommendedName>
</protein>
<proteinExistence type="predicted"/>
<keyword evidence="1" id="KW-1133">Transmembrane helix</keyword>
<feature type="transmembrane region" description="Helical" evidence="1">
    <location>
        <begin position="12"/>
        <end position="30"/>
    </location>
</feature>
<evidence type="ECO:0000313" key="3">
    <source>
        <dbReference type="Proteomes" id="UP001342826"/>
    </source>
</evidence>
<evidence type="ECO:0000256" key="1">
    <source>
        <dbReference type="SAM" id="Phobius"/>
    </source>
</evidence>
<gene>
    <name evidence="2" type="ORF">P9271_02825</name>
</gene>
<reference evidence="2 3" key="1">
    <citation type="submission" date="2023-03" db="EMBL/GenBank/DDBJ databases">
        <title>Bacillus Genome Sequencing.</title>
        <authorList>
            <person name="Dunlap C."/>
        </authorList>
    </citation>
    <scope>NUCLEOTIDE SEQUENCE [LARGE SCALE GENOMIC DNA]</scope>
    <source>
        <strain evidence="2 3">NRS-1717</strain>
    </source>
</reference>
<evidence type="ECO:0000313" key="2">
    <source>
        <dbReference type="EMBL" id="MED4400292.1"/>
    </source>
</evidence>
<keyword evidence="1" id="KW-0472">Membrane</keyword>
<dbReference type="Proteomes" id="UP001342826">
    <property type="component" value="Unassembled WGS sequence"/>
</dbReference>
<feature type="transmembrane region" description="Helical" evidence="1">
    <location>
        <begin position="42"/>
        <end position="61"/>
    </location>
</feature>
<accession>A0ABU6NVA2</accession>
<keyword evidence="3" id="KW-1185">Reference proteome</keyword>
<dbReference type="EMBL" id="JARTFS010000002">
    <property type="protein sequence ID" value="MED4400292.1"/>
    <property type="molecule type" value="Genomic_DNA"/>
</dbReference>
<feature type="transmembrane region" description="Helical" evidence="1">
    <location>
        <begin position="67"/>
        <end position="86"/>
    </location>
</feature>
<evidence type="ECO:0008006" key="4">
    <source>
        <dbReference type="Google" id="ProtNLM"/>
    </source>
</evidence>
<keyword evidence="1" id="KW-0812">Transmembrane</keyword>
<name>A0ABU6NVA2_9BACI</name>
<comment type="caution">
    <text evidence="2">The sequence shown here is derived from an EMBL/GenBank/DDBJ whole genome shotgun (WGS) entry which is preliminary data.</text>
</comment>
<organism evidence="2 3">
    <name type="scientific">Metabacillus fastidiosus</name>
    <dbReference type="NCBI Taxonomy" id="1458"/>
    <lineage>
        <taxon>Bacteria</taxon>
        <taxon>Bacillati</taxon>
        <taxon>Bacillota</taxon>
        <taxon>Bacilli</taxon>
        <taxon>Bacillales</taxon>
        <taxon>Bacillaceae</taxon>
        <taxon>Metabacillus</taxon>
    </lineage>
</organism>